<reference evidence="12 13" key="1">
    <citation type="submission" date="2012-05" db="EMBL/GenBank/DDBJ databases">
        <authorList>
            <person name="Weinstock G."/>
            <person name="Sodergren E."/>
            <person name="Lobos E.A."/>
            <person name="Fulton L."/>
            <person name="Fulton R."/>
            <person name="Courtney L."/>
            <person name="Fronick C."/>
            <person name="O'Laughlin M."/>
            <person name="Godfrey J."/>
            <person name="Wilson R.M."/>
            <person name="Miner T."/>
            <person name="Farmer C."/>
            <person name="Delehaunty K."/>
            <person name="Cordes M."/>
            <person name="Minx P."/>
            <person name="Tomlinson C."/>
            <person name="Chen J."/>
            <person name="Wollam A."/>
            <person name="Pepin K.H."/>
            <person name="Bhonagiri V."/>
            <person name="Zhang X."/>
            <person name="Suruliraj S."/>
            <person name="Warren W."/>
            <person name="Mitreva M."/>
            <person name="Mardis E.R."/>
            <person name="Wilson R.K."/>
        </authorList>
    </citation>
    <scope>NUCLEOTIDE SEQUENCE [LARGE SCALE GENOMIC DNA]</scope>
    <source>
        <strain evidence="12 13">DSM 1785</strain>
    </source>
</reference>
<dbReference type="GO" id="GO:0005737">
    <property type="term" value="C:cytoplasm"/>
    <property type="evidence" value="ECO:0007669"/>
    <property type="project" value="UniProtKB-SubCell"/>
</dbReference>
<feature type="binding site" evidence="10">
    <location>
        <begin position="287"/>
        <end position="288"/>
    </location>
    <ligand>
        <name>L-histidine</name>
        <dbReference type="ChEBI" id="CHEBI:57595"/>
    </ligand>
</feature>
<evidence type="ECO:0000256" key="10">
    <source>
        <dbReference type="PIRSR" id="PIRSR001549-1"/>
    </source>
</evidence>
<evidence type="ECO:0000313" key="13">
    <source>
        <dbReference type="Proteomes" id="UP000010420"/>
    </source>
</evidence>
<feature type="binding site" evidence="10">
    <location>
        <position position="124"/>
    </location>
    <ligand>
        <name>L-histidine</name>
        <dbReference type="ChEBI" id="CHEBI:57595"/>
    </ligand>
</feature>
<keyword evidence="12" id="KW-0328">Glycosyltransferase</keyword>
<evidence type="ECO:0000256" key="3">
    <source>
        <dbReference type="ARBA" id="ARBA00005539"/>
    </source>
</evidence>
<evidence type="ECO:0000256" key="4">
    <source>
        <dbReference type="ARBA" id="ARBA00020397"/>
    </source>
</evidence>
<name>L1QBM6_9CLOT</name>
<dbReference type="Proteomes" id="UP000010420">
    <property type="component" value="Unassembled WGS sequence"/>
</dbReference>
<comment type="pathway">
    <text evidence="2 9">Amino-acid biosynthesis; L-histidine biosynthesis; L-histidine from 5-phospho-alpha-D-ribose 1-diphosphate: step 1/9.</text>
</comment>
<dbReference type="HOGENOM" id="CLU_025113_0_0_9"/>
<dbReference type="GO" id="GO:0000105">
    <property type="term" value="P:L-histidine biosynthetic process"/>
    <property type="evidence" value="ECO:0007669"/>
    <property type="project" value="UniProtKB-UniRule"/>
</dbReference>
<gene>
    <name evidence="9" type="primary">hisZ</name>
    <name evidence="12" type="ORF">HMPREF0216_02563</name>
</gene>
<feature type="binding site" evidence="10">
    <location>
        <position position="142"/>
    </location>
    <ligand>
        <name>L-histidine</name>
        <dbReference type="ChEBI" id="CHEBI:57595"/>
    </ligand>
</feature>
<evidence type="ECO:0000256" key="7">
    <source>
        <dbReference type="ARBA" id="ARBA00023102"/>
    </source>
</evidence>
<proteinExistence type="inferred from homology"/>
<dbReference type="SUPFAM" id="SSF55681">
    <property type="entry name" value="Class II aaRS and biotin synthetases"/>
    <property type="match status" value="1"/>
</dbReference>
<dbReference type="OrthoDB" id="9800814at2"/>
<keyword evidence="12" id="KW-0808">Transferase</keyword>
<evidence type="ECO:0000256" key="9">
    <source>
        <dbReference type="HAMAP-Rule" id="MF_00125"/>
    </source>
</evidence>
<dbReference type="InterPro" id="IPR004516">
    <property type="entry name" value="HisRS/HisZ"/>
</dbReference>
<feature type="domain" description="Aminoacyl-transfer RNA synthetases class-II family profile" evidence="11">
    <location>
        <begin position="36"/>
        <end position="124"/>
    </location>
</feature>
<dbReference type="AlphaFoldDB" id="L1QBM6"/>
<comment type="similarity">
    <text evidence="3 9">Belongs to the class-II aminoacyl-tRNA synthetase family. HisZ subfamily.</text>
</comment>
<comment type="subunit">
    <text evidence="9">Heteromultimer composed of HisG and HisZ subunits.</text>
</comment>
<dbReference type="PROSITE" id="PS50862">
    <property type="entry name" value="AA_TRNA_LIGASE_II"/>
    <property type="match status" value="1"/>
</dbReference>
<evidence type="ECO:0000256" key="8">
    <source>
        <dbReference type="ARBA" id="ARBA00025246"/>
    </source>
</evidence>
<dbReference type="NCBIfam" id="TIGR00443">
    <property type="entry name" value="hisZ_biosyn_reg"/>
    <property type="match status" value="1"/>
</dbReference>
<evidence type="ECO:0000256" key="2">
    <source>
        <dbReference type="ARBA" id="ARBA00004667"/>
    </source>
</evidence>
<protein>
    <recommendedName>
        <fullName evidence="4 9">ATP phosphoribosyltransferase regulatory subunit</fullName>
    </recommendedName>
</protein>
<comment type="caution">
    <text evidence="12">The sequence shown here is derived from an EMBL/GenBank/DDBJ whole genome shotgun (WGS) entry which is preliminary data.</text>
</comment>
<accession>L1QBM6</accession>
<comment type="miscellaneous">
    <text evidence="9">This function is generally fulfilled by the C-terminal part of HisG, which is missing in some bacteria such as this one.</text>
</comment>
<dbReference type="PATRIC" id="fig|545697.3.peg.2522"/>
<dbReference type="GO" id="GO:0004821">
    <property type="term" value="F:histidine-tRNA ligase activity"/>
    <property type="evidence" value="ECO:0007669"/>
    <property type="project" value="TreeGrafter"/>
</dbReference>
<dbReference type="InterPro" id="IPR045864">
    <property type="entry name" value="aa-tRNA-synth_II/BPL/LPL"/>
</dbReference>
<sequence length="378" mass="43485">MIKCNKLVYKIKGVIKISNVIPEGTRDFTIDECIKRRRIVDKVTDIFDKWGYSEISTPTIEYYETFNHKSQSLKEEEMYKFFDNRGRILVLRPDMTVPVARMINTKFRDISLPVKLYYSEKVFRVHEILEGKKNEYLDCGIEFVGLDGKNIDLEVLVTAIETLKAIGNKKFKIEIGNVNISKAALSGIGINGVEKKVIMNLINNKSLISLKEALELLDISEENKEFLNKLPWLFGGYEMIEKAKQLSVNKNMTESIIYLEDLYLSLKELGYEKYITVDLSMVPRVDYYSGIIFKGYIDGIGKAILRGGRYNGLLKNFGQDKPAIGFSIDINELININYNNKNKYLEVTIDNNNPISMLKEAIIKTNEGKRVNIKYKNK</sequence>
<dbReference type="HAMAP" id="MF_00125">
    <property type="entry name" value="HisZ"/>
    <property type="match status" value="1"/>
</dbReference>
<keyword evidence="5 9" id="KW-0963">Cytoplasm</keyword>
<evidence type="ECO:0000256" key="6">
    <source>
        <dbReference type="ARBA" id="ARBA00022605"/>
    </source>
</evidence>
<evidence type="ECO:0000313" key="12">
    <source>
        <dbReference type="EMBL" id="EKY25095.1"/>
    </source>
</evidence>
<keyword evidence="13" id="KW-1185">Reference proteome</keyword>
<dbReference type="STRING" id="545697.HMPREF0216_02563"/>
<keyword evidence="7 9" id="KW-0368">Histidine biosynthesis</keyword>
<comment type="function">
    <text evidence="8 9">Required for the first step of histidine biosynthesis. May allow the feedback regulation of ATP phosphoribosyltransferase activity by histidine.</text>
</comment>
<organism evidence="12 13">
    <name type="scientific">Clostridium celatum DSM 1785</name>
    <dbReference type="NCBI Taxonomy" id="545697"/>
    <lineage>
        <taxon>Bacteria</taxon>
        <taxon>Bacillati</taxon>
        <taxon>Bacillota</taxon>
        <taxon>Clostridia</taxon>
        <taxon>Eubacteriales</taxon>
        <taxon>Clostridiaceae</taxon>
        <taxon>Clostridium</taxon>
    </lineage>
</organism>
<keyword evidence="6 9" id="KW-0028">Amino-acid biosynthesis</keyword>
<feature type="binding site" evidence="10">
    <location>
        <begin position="94"/>
        <end position="96"/>
    </location>
    <ligand>
        <name>L-histidine</name>
        <dbReference type="ChEBI" id="CHEBI:57595"/>
    </ligand>
</feature>
<dbReference type="PIRSF" id="PIRSF001549">
    <property type="entry name" value="His-tRNA_synth"/>
    <property type="match status" value="1"/>
</dbReference>
<dbReference type="UniPathway" id="UPA00031">
    <property type="reaction ID" value="UER00006"/>
</dbReference>
<dbReference type="GO" id="GO:0006427">
    <property type="term" value="P:histidyl-tRNA aminoacylation"/>
    <property type="evidence" value="ECO:0007669"/>
    <property type="project" value="TreeGrafter"/>
</dbReference>
<evidence type="ECO:0000259" key="11">
    <source>
        <dbReference type="PROSITE" id="PS50862"/>
    </source>
</evidence>
<dbReference type="InterPro" id="IPR041715">
    <property type="entry name" value="HisRS-like_core"/>
</dbReference>
<dbReference type="InterPro" id="IPR006195">
    <property type="entry name" value="aa-tRNA-synth_II"/>
</dbReference>
<dbReference type="Gene3D" id="3.30.930.10">
    <property type="entry name" value="Bira Bifunctional Protein, Domain 2"/>
    <property type="match status" value="1"/>
</dbReference>
<comment type="subcellular location">
    <subcellularLocation>
        <location evidence="1 9">Cytoplasm</location>
    </subcellularLocation>
</comment>
<dbReference type="eggNOG" id="COG3705">
    <property type="taxonomic scope" value="Bacteria"/>
</dbReference>
<dbReference type="EMBL" id="AMEZ01000075">
    <property type="protein sequence ID" value="EKY25095.1"/>
    <property type="molecule type" value="Genomic_DNA"/>
</dbReference>
<dbReference type="PANTHER" id="PTHR43707:SF6">
    <property type="entry name" value="ATP PHOSPHORIBOSYLTRANSFERASE REGULATORY SUBUNIT"/>
    <property type="match status" value="1"/>
</dbReference>
<dbReference type="InterPro" id="IPR004517">
    <property type="entry name" value="HisZ"/>
</dbReference>
<dbReference type="GO" id="GO:0140096">
    <property type="term" value="F:catalytic activity, acting on a protein"/>
    <property type="evidence" value="ECO:0007669"/>
    <property type="project" value="UniProtKB-ARBA"/>
</dbReference>
<dbReference type="PANTHER" id="PTHR43707">
    <property type="entry name" value="HISTIDYL-TRNA SYNTHETASE"/>
    <property type="match status" value="1"/>
</dbReference>
<evidence type="ECO:0000256" key="1">
    <source>
        <dbReference type="ARBA" id="ARBA00004496"/>
    </source>
</evidence>
<dbReference type="GO" id="GO:0016757">
    <property type="term" value="F:glycosyltransferase activity"/>
    <property type="evidence" value="ECO:0007669"/>
    <property type="project" value="UniProtKB-KW"/>
</dbReference>
<evidence type="ECO:0000256" key="5">
    <source>
        <dbReference type="ARBA" id="ARBA00022490"/>
    </source>
</evidence>
<dbReference type="Pfam" id="PF13393">
    <property type="entry name" value="tRNA-synt_His"/>
    <property type="match status" value="1"/>
</dbReference>
<dbReference type="CDD" id="cd00773">
    <property type="entry name" value="HisRS-like_core"/>
    <property type="match status" value="1"/>
</dbReference>